<dbReference type="Pfam" id="PF02371">
    <property type="entry name" value="Transposase_20"/>
    <property type="match status" value="1"/>
</dbReference>
<evidence type="ECO:0000259" key="1">
    <source>
        <dbReference type="Pfam" id="PF02371"/>
    </source>
</evidence>
<evidence type="ECO:0000313" key="3">
    <source>
        <dbReference type="Proteomes" id="UP001222680"/>
    </source>
</evidence>
<dbReference type="RefSeq" id="WP_015871674.1">
    <property type="nucleotide sequence ID" value="NZ_CP028813.1"/>
</dbReference>
<name>A0ABY8GGF6_EDWIC</name>
<gene>
    <name evidence="2" type="ORF">MAY91_18010</name>
</gene>
<dbReference type="GeneID" id="69539319"/>
<evidence type="ECO:0000313" key="2">
    <source>
        <dbReference type="EMBL" id="WFN96556.1"/>
    </source>
</evidence>
<proteinExistence type="predicted"/>
<keyword evidence="3" id="KW-1185">Reference proteome</keyword>
<dbReference type="InterPro" id="IPR003346">
    <property type="entry name" value="Transposase_20"/>
</dbReference>
<reference evidence="2 3" key="1">
    <citation type="submission" date="2022-02" db="EMBL/GenBank/DDBJ databases">
        <title>Phenotypic, genotypic and serological characterization of Edwardsiella ictaluri from catfish and ornamental fish species.</title>
        <authorList>
            <person name="Rose D."/>
            <person name="Tekedar H.C."/>
            <person name="Waldbieser G.C."/>
            <person name="Aarattuthodi S."/>
            <person name="Griffin M.J."/>
        </authorList>
    </citation>
    <scope>NUCLEOTIDE SEQUENCE [LARGE SCALE GENOMIC DNA]</scope>
    <source>
        <strain evidence="2 3">13 TAL-140 K3</strain>
    </source>
</reference>
<protein>
    <submittedName>
        <fullName evidence="2">Transposase</fullName>
    </submittedName>
</protein>
<dbReference type="Proteomes" id="UP001222680">
    <property type="component" value="Chromosome"/>
</dbReference>
<feature type="domain" description="Transposase IS116/IS110/IS902 C-terminal" evidence="1">
    <location>
        <begin position="87"/>
        <end position="115"/>
    </location>
</feature>
<accession>A0ABY8GGF6</accession>
<sequence>MAEFGIVVPRGIQRLQLQLPEILEDADNSLPSLFRAQLSLLHHHMTYLFDIVAAPDQHIEQCYRGGGSPTIGQDRLPGWGQSTAKMHYVSKIPGIGPITATVLIAAIGNTSNFGNS</sequence>
<organism evidence="2 3">
    <name type="scientific">Edwardsiella ictaluri</name>
    <dbReference type="NCBI Taxonomy" id="67780"/>
    <lineage>
        <taxon>Bacteria</taxon>
        <taxon>Pseudomonadati</taxon>
        <taxon>Pseudomonadota</taxon>
        <taxon>Gammaproteobacteria</taxon>
        <taxon>Enterobacterales</taxon>
        <taxon>Hafniaceae</taxon>
        <taxon>Edwardsiella</taxon>
    </lineage>
</organism>
<dbReference type="EMBL" id="CP092014">
    <property type="protein sequence ID" value="WFN96556.1"/>
    <property type="molecule type" value="Genomic_DNA"/>
</dbReference>